<feature type="domain" description="Glycosyl hydrolase family 30 beta sandwich" evidence="6">
    <location>
        <begin position="383"/>
        <end position="468"/>
    </location>
</feature>
<dbReference type="Gene3D" id="2.60.40.1180">
    <property type="entry name" value="Golgi alpha-mannosidase II"/>
    <property type="match status" value="1"/>
</dbReference>
<evidence type="ECO:0000256" key="3">
    <source>
        <dbReference type="ARBA" id="ARBA00022801"/>
    </source>
</evidence>
<dbReference type="OMA" id="QIACCDG"/>
<dbReference type="PANTHER" id="PTHR11069:SF23">
    <property type="entry name" value="LYSOSOMAL ACID GLUCOSYLCERAMIDASE"/>
    <property type="match status" value="1"/>
</dbReference>
<name>M2NJ11_BAUPA</name>
<dbReference type="AlphaFoldDB" id="M2NJ11"/>
<evidence type="ECO:0000259" key="6">
    <source>
        <dbReference type="Pfam" id="PF17189"/>
    </source>
</evidence>
<keyword evidence="3 7" id="KW-0378">Hydrolase</keyword>
<dbReference type="GO" id="GO:0004348">
    <property type="term" value="F:glucosylceramidase activity"/>
    <property type="evidence" value="ECO:0007669"/>
    <property type="project" value="InterPro"/>
</dbReference>
<proteinExistence type="inferred from homology"/>
<keyword evidence="2 4" id="KW-0732">Signal</keyword>
<dbReference type="eggNOG" id="KOG2566">
    <property type="taxonomic scope" value="Eukaryota"/>
</dbReference>
<evidence type="ECO:0000256" key="2">
    <source>
        <dbReference type="ARBA" id="ARBA00022729"/>
    </source>
</evidence>
<dbReference type="Proteomes" id="UP000011761">
    <property type="component" value="Unassembled WGS sequence"/>
</dbReference>
<dbReference type="KEGG" id="bcom:BAUCODRAFT_103872"/>
<accession>M2NJ11</accession>
<dbReference type="InterPro" id="IPR001139">
    <property type="entry name" value="Glyco_hydro_30"/>
</dbReference>
<dbReference type="Gene3D" id="3.20.20.80">
    <property type="entry name" value="Glycosidases"/>
    <property type="match status" value="1"/>
</dbReference>
<evidence type="ECO:0000313" key="8">
    <source>
        <dbReference type="Proteomes" id="UP000011761"/>
    </source>
</evidence>
<dbReference type="GO" id="GO:0006680">
    <property type="term" value="P:glucosylceramide catabolic process"/>
    <property type="evidence" value="ECO:0007669"/>
    <property type="project" value="TreeGrafter"/>
</dbReference>
<dbReference type="PANTHER" id="PTHR11069">
    <property type="entry name" value="GLUCOSYLCERAMIDASE"/>
    <property type="match status" value="1"/>
</dbReference>
<feature type="signal peptide" evidence="4">
    <location>
        <begin position="1"/>
        <end position="18"/>
    </location>
</feature>
<dbReference type="InterPro" id="IPR033452">
    <property type="entry name" value="GH30_C"/>
</dbReference>
<feature type="domain" description="Glycosyl hydrolase family 59 catalytic" evidence="5">
    <location>
        <begin position="43"/>
        <end position="351"/>
    </location>
</feature>
<dbReference type="RefSeq" id="XP_007674112.1">
    <property type="nucleotide sequence ID" value="XM_007675922.1"/>
</dbReference>
<dbReference type="GeneID" id="19107085"/>
<gene>
    <name evidence="7" type="ORF">BAUCODRAFT_103872</name>
</gene>
<dbReference type="SUPFAM" id="SSF51011">
    <property type="entry name" value="Glycosyl hydrolase domain"/>
    <property type="match status" value="1"/>
</dbReference>
<evidence type="ECO:0000256" key="1">
    <source>
        <dbReference type="ARBA" id="ARBA00005382"/>
    </source>
</evidence>
<dbReference type="GO" id="GO:0016020">
    <property type="term" value="C:membrane"/>
    <property type="evidence" value="ECO:0007669"/>
    <property type="project" value="GOC"/>
</dbReference>
<evidence type="ECO:0000259" key="5">
    <source>
        <dbReference type="Pfam" id="PF02057"/>
    </source>
</evidence>
<dbReference type="InterPro" id="IPR017853">
    <property type="entry name" value="GH"/>
</dbReference>
<organism evidence="7 8">
    <name type="scientific">Baudoinia panamericana (strain UAMH 10762)</name>
    <name type="common">Angels' share fungus</name>
    <name type="synonym">Baudoinia compniacensis (strain UAMH 10762)</name>
    <dbReference type="NCBI Taxonomy" id="717646"/>
    <lineage>
        <taxon>Eukaryota</taxon>
        <taxon>Fungi</taxon>
        <taxon>Dikarya</taxon>
        <taxon>Ascomycota</taxon>
        <taxon>Pezizomycotina</taxon>
        <taxon>Dothideomycetes</taxon>
        <taxon>Dothideomycetidae</taxon>
        <taxon>Mycosphaerellales</taxon>
        <taxon>Teratosphaeriaceae</taxon>
        <taxon>Baudoinia</taxon>
    </lineage>
</organism>
<keyword evidence="8" id="KW-1185">Reference proteome</keyword>
<dbReference type="InterPro" id="IPR013780">
    <property type="entry name" value="Glyco_hydro_b"/>
</dbReference>
<protein>
    <submittedName>
        <fullName evidence="7">Glycoside hydrolase family 30 protein</fullName>
    </submittedName>
</protein>
<dbReference type="SUPFAM" id="SSF51445">
    <property type="entry name" value="(Trans)glycosidases"/>
    <property type="match status" value="1"/>
</dbReference>
<evidence type="ECO:0000256" key="4">
    <source>
        <dbReference type="SAM" id="SignalP"/>
    </source>
</evidence>
<evidence type="ECO:0000313" key="7">
    <source>
        <dbReference type="EMBL" id="EMC99090.1"/>
    </source>
</evidence>
<sequence>MLSRFAAASVVLARFSNAWPPAGHQQPSGPVIHVAPNTKYQGFDGIGISEAFQRSLVLHQLDTPSQNLVLDYLFSSEKGAGMTILRNGLGSSPDQGWDHMQSIAPSPPTPNLNTSQLDFIPLPRDDQYQVWLSQQALARGVKYIYADAWSADYYMKTNNNETNGGYLCGVTNTSCATGDWRQAYANKITRYIQDYQAYGIKIDYVGFLNEPDLSTPYASMQSDGQQAADFLTVLYPTLQQAGISTQIACCDGSGWEENRERLTGIQAAGAEYTLGLVTAHGYSSAPGAPFATPKKVWQTEWSTFDNLNYNWYVRGSQSEGLTWANHIQQTFTVSNVTGFLYWWGAANATDNEPLIFINGTNEVSVTKRLWAHAHFGSRFIRQGASRIGATVTGDSTNALNVSAFANTDGSTAIQVINNGNTTETVTLEGLYCPRPVQTWLTNQANNLTLSVVHAGRRGNIVADVPAKSLLSFYV</sequence>
<dbReference type="Pfam" id="PF02057">
    <property type="entry name" value="Glyco_hydro_59"/>
    <property type="match status" value="1"/>
</dbReference>
<dbReference type="Pfam" id="PF17189">
    <property type="entry name" value="Glyco_hydro_30C"/>
    <property type="match status" value="1"/>
</dbReference>
<comment type="similarity">
    <text evidence="1">Belongs to the glycosyl hydrolase 30 family.</text>
</comment>
<dbReference type="InterPro" id="IPR049161">
    <property type="entry name" value="GH59_cat"/>
</dbReference>
<dbReference type="HOGENOM" id="CLU_031530_1_0_1"/>
<feature type="chain" id="PRO_5004021730" evidence="4">
    <location>
        <begin position="19"/>
        <end position="474"/>
    </location>
</feature>
<dbReference type="EMBL" id="KB445552">
    <property type="protein sequence ID" value="EMC99090.1"/>
    <property type="molecule type" value="Genomic_DNA"/>
</dbReference>
<dbReference type="OrthoDB" id="2012278at2759"/>
<reference evidence="7 8" key="1">
    <citation type="journal article" date="2012" name="PLoS Pathog.">
        <title>Diverse lifestyles and strategies of plant pathogenesis encoded in the genomes of eighteen Dothideomycetes fungi.</title>
        <authorList>
            <person name="Ohm R.A."/>
            <person name="Feau N."/>
            <person name="Henrissat B."/>
            <person name="Schoch C.L."/>
            <person name="Horwitz B.A."/>
            <person name="Barry K.W."/>
            <person name="Condon B.J."/>
            <person name="Copeland A.C."/>
            <person name="Dhillon B."/>
            <person name="Glaser F."/>
            <person name="Hesse C.N."/>
            <person name="Kosti I."/>
            <person name="LaButti K."/>
            <person name="Lindquist E.A."/>
            <person name="Lucas S."/>
            <person name="Salamov A.A."/>
            <person name="Bradshaw R.E."/>
            <person name="Ciuffetti L."/>
            <person name="Hamelin R.C."/>
            <person name="Kema G.H.J."/>
            <person name="Lawrence C."/>
            <person name="Scott J.A."/>
            <person name="Spatafora J.W."/>
            <person name="Turgeon B.G."/>
            <person name="de Wit P.J.G.M."/>
            <person name="Zhong S."/>
            <person name="Goodwin S.B."/>
            <person name="Grigoriev I.V."/>
        </authorList>
    </citation>
    <scope>NUCLEOTIDE SEQUENCE [LARGE SCALE GENOMIC DNA]</scope>
    <source>
        <strain evidence="7 8">UAMH 10762</strain>
    </source>
</reference>